<protein>
    <recommendedName>
        <fullName evidence="11 12">Elongation factor 4</fullName>
        <shortName evidence="12">EF-4</shortName>
        <ecNumber evidence="11 12">3.6.5.n1</ecNumber>
    </recommendedName>
    <alternativeName>
        <fullName evidence="12">Ribosomal back-translocase LepA</fullName>
    </alternativeName>
</protein>
<dbReference type="InterPro" id="IPR035654">
    <property type="entry name" value="LepA_IV"/>
</dbReference>
<feature type="binding site" evidence="12">
    <location>
        <begin position="131"/>
        <end position="134"/>
    </location>
    <ligand>
        <name>GTP</name>
        <dbReference type="ChEBI" id="CHEBI:37565"/>
    </ligand>
</feature>
<feature type="domain" description="Tr-type G" evidence="13">
    <location>
        <begin position="2"/>
        <end position="184"/>
    </location>
</feature>
<dbReference type="EC" id="3.6.5.n1" evidence="11 12"/>
<dbReference type="CDD" id="cd01890">
    <property type="entry name" value="LepA"/>
    <property type="match status" value="1"/>
</dbReference>
<keyword evidence="14" id="KW-0251">Elongation factor</keyword>
<dbReference type="Gene3D" id="2.40.30.10">
    <property type="entry name" value="Translation factors"/>
    <property type="match status" value="1"/>
</dbReference>
<comment type="function">
    <text evidence="9 12">Required for accurate and efficient protein synthesis under certain stress conditions. May act as a fidelity factor of the translation reaction, by catalyzing a one-codon backward translocation of tRNAs on improperly translocated ribosomes. Back-translocation proceeds from a post-translocation (POST) complex to a pre-translocation (PRE) complex, thus giving elongation factor G a second chance to translocate the tRNAs correctly. Binds to ribosomes in a GTP-dependent manner.</text>
</comment>
<dbReference type="SUPFAM" id="SSF52540">
    <property type="entry name" value="P-loop containing nucleoside triphosphate hydrolases"/>
    <property type="match status" value="1"/>
</dbReference>
<evidence type="ECO:0000313" key="15">
    <source>
        <dbReference type="Proteomes" id="UP000178109"/>
    </source>
</evidence>
<dbReference type="SUPFAM" id="SSF54980">
    <property type="entry name" value="EF-G C-terminal domain-like"/>
    <property type="match status" value="2"/>
</dbReference>
<evidence type="ECO:0000313" key="14">
    <source>
        <dbReference type="EMBL" id="OGY92289.1"/>
    </source>
</evidence>
<keyword evidence="2 12" id="KW-1003">Cell membrane</keyword>
<dbReference type="GO" id="GO:0003746">
    <property type="term" value="F:translation elongation factor activity"/>
    <property type="evidence" value="ECO:0007669"/>
    <property type="project" value="UniProtKB-UniRule"/>
</dbReference>
<dbReference type="PROSITE" id="PS00301">
    <property type="entry name" value="G_TR_1"/>
    <property type="match status" value="1"/>
</dbReference>
<dbReference type="AlphaFoldDB" id="A0A1G2BUM5"/>
<dbReference type="InterPro" id="IPR031157">
    <property type="entry name" value="G_TR_CS"/>
</dbReference>
<name>A0A1G2BUM5_9BACT</name>
<evidence type="ECO:0000256" key="10">
    <source>
        <dbReference type="ARBA" id="ARBA00061052"/>
    </source>
</evidence>
<dbReference type="GO" id="GO:0045727">
    <property type="term" value="P:positive regulation of translation"/>
    <property type="evidence" value="ECO:0007669"/>
    <property type="project" value="UniProtKB-UniRule"/>
</dbReference>
<evidence type="ECO:0000256" key="12">
    <source>
        <dbReference type="HAMAP-Rule" id="MF_00071"/>
    </source>
</evidence>
<keyword evidence="3 12" id="KW-0547">Nucleotide-binding</keyword>
<dbReference type="GO" id="GO:0043022">
    <property type="term" value="F:ribosome binding"/>
    <property type="evidence" value="ECO:0007669"/>
    <property type="project" value="UniProtKB-UniRule"/>
</dbReference>
<feature type="binding site" evidence="12">
    <location>
        <begin position="14"/>
        <end position="19"/>
    </location>
    <ligand>
        <name>GTP</name>
        <dbReference type="ChEBI" id="CHEBI:37565"/>
    </ligand>
</feature>
<dbReference type="STRING" id="1798553.A3H70_03565"/>
<dbReference type="InterPro" id="IPR013842">
    <property type="entry name" value="LepA_CTD"/>
</dbReference>
<dbReference type="NCBIfam" id="TIGR01393">
    <property type="entry name" value="lepA"/>
    <property type="match status" value="1"/>
</dbReference>
<dbReference type="FunFam" id="3.30.70.870:FF:000004">
    <property type="entry name" value="Translation factor GUF1, mitochondrial"/>
    <property type="match status" value="1"/>
</dbReference>
<dbReference type="PROSITE" id="PS51722">
    <property type="entry name" value="G_TR_2"/>
    <property type="match status" value="1"/>
</dbReference>
<dbReference type="EMBL" id="MHKO01000025">
    <property type="protein sequence ID" value="OGY92289.1"/>
    <property type="molecule type" value="Genomic_DNA"/>
</dbReference>
<dbReference type="PANTHER" id="PTHR43512:SF4">
    <property type="entry name" value="TRANSLATION FACTOR GUF1 HOMOLOG, CHLOROPLASTIC"/>
    <property type="match status" value="1"/>
</dbReference>
<dbReference type="CDD" id="cd03709">
    <property type="entry name" value="lepA_C"/>
    <property type="match status" value="1"/>
</dbReference>
<dbReference type="Pfam" id="PF00009">
    <property type="entry name" value="GTP_EFTU"/>
    <property type="match status" value="1"/>
</dbReference>
<dbReference type="PRINTS" id="PR00315">
    <property type="entry name" value="ELONGATNFCT"/>
</dbReference>
<evidence type="ECO:0000256" key="6">
    <source>
        <dbReference type="ARBA" id="ARBA00023134"/>
    </source>
</evidence>
<evidence type="ECO:0000256" key="8">
    <source>
        <dbReference type="ARBA" id="ARBA00050293"/>
    </source>
</evidence>
<evidence type="ECO:0000256" key="4">
    <source>
        <dbReference type="ARBA" id="ARBA00022801"/>
    </source>
</evidence>
<keyword evidence="6 12" id="KW-0342">GTP-binding</keyword>
<comment type="similarity">
    <text evidence="10">Belongs to the GTP-binding elongation factor family. LepA subfamily.</text>
</comment>
<keyword evidence="5 12" id="KW-0648">Protein biosynthesis</keyword>
<dbReference type="Pfam" id="PF00679">
    <property type="entry name" value="EFG_C"/>
    <property type="match status" value="1"/>
</dbReference>
<dbReference type="FunFam" id="3.30.70.2570:FF:000001">
    <property type="entry name" value="Translation factor GUF1, mitochondrial"/>
    <property type="match status" value="1"/>
</dbReference>
<accession>A0A1G2BUM5</accession>
<dbReference type="FunFam" id="3.40.50.300:FF:000078">
    <property type="entry name" value="Elongation factor 4"/>
    <property type="match status" value="1"/>
</dbReference>
<dbReference type="InterPro" id="IPR005225">
    <property type="entry name" value="Small_GTP-bd"/>
</dbReference>
<evidence type="ECO:0000256" key="9">
    <source>
        <dbReference type="ARBA" id="ARBA00057626"/>
    </source>
</evidence>
<comment type="catalytic activity">
    <reaction evidence="8 12">
        <text>GTP + H2O = GDP + phosphate + H(+)</text>
        <dbReference type="Rhea" id="RHEA:19669"/>
        <dbReference type="ChEBI" id="CHEBI:15377"/>
        <dbReference type="ChEBI" id="CHEBI:15378"/>
        <dbReference type="ChEBI" id="CHEBI:37565"/>
        <dbReference type="ChEBI" id="CHEBI:43474"/>
        <dbReference type="ChEBI" id="CHEBI:58189"/>
        <dbReference type="EC" id="3.6.5.n1"/>
    </reaction>
</comment>
<dbReference type="GO" id="GO:0003924">
    <property type="term" value="F:GTPase activity"/>
    <property type="evidence" value="ECO:0007669"/>
    <property type="project" value="UniProtKB-UniRule"/>
</dbReference>
<dbReference type="InterPro" id="IPR035647">
    <property type="entry name" value="EFG_III/V"/>
</dbReference>
<dbReference type="GO" id="GO:0005525">
    <property type="term" value="F:GTP binding"/>
    <property type="evidence" value="ECO:0007669"/>
    <property type="project" value="UniProtKB-UniRule"/>
</dbReference>
<dbReference type="GO" id="GO:0005886">
    <property type="term" value="C:plasma membrane"/>
    <property type="evidence" value="ECO:0007669"/>
    <property type="project" value="UniProtKB-SubCell"/>
</dbReference>
<dbReference type="Pfam" id="PF06421">
    <property type="entry name" value="LepA_C"/>
    <property type="match status" value="1"/>
</dbReference>
<evidence type="ECO:0000256" key="5">
    <source>
        <dbReference type="ARBA" id="ARBA00022917"/>
    </source>
</evidence>
<evidence type="ECO:0000256" key="7">
    <source>
        <dbReference type="ARBA" id="ARBA00023136"/>
    </source>
</evidence>
<dbReference type="InterPro" id="IPR006297">
    <property type="entry name" value="EF-4"/>
</dbReference>
<proteinExistence type="inferred from homology"/>
<comment type="caution">
    <text evidence="14">The sequence shown here is derived from an EMBL/GenBank/DDBJ whole genome shotgun (WGS) entry which is preliminary data.</text>
</comment>
<dbReference type="Gene3D" id="3.30.70.870">
    <property type="entry name" value="Elongation Factor G (Translational Gtpase), domain 3"/>
    <property type="match status" value="1"/>
</dbReference>
<gene>
    <name evidence="12" type="primary">lepA</name>
    <name evidence="14" type="ORF">A3H70_03565</name>
</gene>
<keyword evidence="7 12" id="KW-0472">Membrane</keyword>
<evidence type="ECO:0000256" key="1">
    <source>
        <dbReference type="ARBA" id="ARBA00005454"/>
    </source>
</evidence>
<organism evidence="14 15">
    <name type="scientific">Candidatus Komeilibacteria bacterium RIFCSPLOWO2_02_FULL_48_11</name>
    <dbReference type="NCBI Taxonomy" id="1798553"/>
    <lineage>
        <taxon>Bacteria</taxon>
        <taxon>Candidatus Komeiliibacteriota</taxon>
    </lineage>
</organism>
<evidence type="ECO:0000256" key="3">
    <source>
        <dbReference type="ARBA" id="ARBA00022741"/>
    </source>
</evidence>
<dbReference type="PANTHER" id="PTHR43512">
    <property type="entry name" value="TRANSLATION FACTOR GUF1-RELATED"/>
    <property type="match status" value="1"/>
</dbReference>
<dbReference type="Gene3D" id="3.30.70.2570">
    <property type="entry name" value="Elongation factor 4, C-terminal domain"/>
    <property type="match status" value="1"/>
</dbReference>
<keyword evidence="4 12" id="KW-0378">Hydrolase</keyword>
<evidence type="ECO:0000256" key="2">
    <source>
        <dbReference type="ARBA" id="ARBA00022475"/>
    </source>
</evidence>
<dbReference type="Pfam" id="PF03144">
    <property type="entry name" value="GTP_EFTU_D2"/>
    <property type="match status" value="1"/>
</dbReference>
<comment type="subcellular location">
    <subcellularLocation>
        <location evidence="12">Cell membrane</location>
        <topology evidence="12">Peripheral membrane protein</topology>
        <orientation evidence="12">Cytoplasmic side</orientation>
    </subcellularLocation>
</comment>
<comment type="similarity">
    <text evidence="1 12">Belongs to the TRAFAC class translation factor GTPase superfamily. Classic translation factor GTPase family. LepA subfamily.</text>
</comment>
<dbReference type="HAMAP" id="MF_00071">
    <property type="entry name" value="LepA"/>
    <property type="match status" value="1"/>
</dbReference>
<dbReference type="InterPro" id="IPR004161">
    <property type="entry name" value="EFTu-like_2"/>
</dbReference>
<dbReference type="CDD" id="cd16260">
    <property type="entry name" value="EF4_III"/>
    <property type="match status" value="1"/>
</dbReference>
<sequence length="628" mass="69747">MNNIRNFCIIAHIDHGKSTLADRFLELTNTVPKREMRDQILDNMDLERERGITIKLQPVRMEYVAKFPQTFILNLIDTPGHVDFSYEVSRSLQAVEGAILLVDASQGVEAQTLANLYLAVEQNLAIIPVVNKIDLPNADVEKSKQELIKLLGCKEEEILTASGKTGEGVAEILDAVIERVPAPTGDKDKPLQALIFDSKYDDYRGVVVFVRVVNGQIKKGDQVHLLGVGKESHVLEVGIFKPKFSPTNKLEAGEIGYIVTGFKEVAQARVGDTVTRSSDRASALPGYKQVKPMVFAGFFPETGEEYPKLREAVSQIKLSDAALSFESEHSPALGFGFRCGFLGMLHMEIIAERLKREHGVSVVITTPSVAYQVEIKSPLLPEERVRVRSGGTQIVIQADPTLTLPSPLKGEGTFLTIHSPLELPDPSKITEIREPWAKVEIVTPVKYIGPIMSLVQLKHGLFGRTEYLDENRVILHFEVPLAGLITDFYDKLKSVSSGYASLNYEILDFRAADVIKLDILVAEEIIEAFSIMVNRADAYEVGKRTVEKLKEIIPKQQFVIKLQAAIGSKIIAAERIPALRKDVTAKLYGGDVTRKMKLLKKQKEGKKKMLASGKVEIPSRAFLEVLKR</sequence>
<dbReference type="InterPro" id="IPR038363">
    <property type="entry name" value="LepA_C_sf"/>
</dbReference>
<evidence type="ECO:0000256" key="11">
    <source>
        <dbReference type="ARBA" id="ARBA00066744"/>
    </source>
</evidence>
<reference evidence="14 15" key="1">
    <citation type="journal article" date="2016" name="Nat. Commun.">
        <title>Thousands of microbial genomes shed light on interconnected biogeochemical processes in an aquifer system.</title>
        <authorList>
            <person name="Anantharaman K."/>
            <person name="Brown C.T."/>
            <person name="Hug L.A."/>
            <person name="Sharon I."/>
            <person name="Castelle C.J."/>
            <person name="Probst A.J."/>
            <person name="Thomas B.C."/>
            <person name="Singh A."/>
            <person name="Wilkins M.J."/>
            <person name="Karaoz U."/>
            <person name="Brodie E.L."/>
            <person name="Williams K.H."/>
            <person name="Hubbard S.S."/>
            <person name="Banfield J.F."/>
        </authorList>
    </citation>
    <scope>NUCLEOTIDE SEQUENCE [LARGE SCALE GENOMIC DNA]</scope>
</reference>
<dbReference type="InterPro" id="IPR027417">
    <property type="entry name" value="P-loop_NTPase"/>
</dbReference>
<evidence type="ECO:0000259" key="13">
    <source>
        <dbReference type="PROSITE" id="PS51722"/>
    </source>
</evidence>
<dbReference type="FunFam" id="2.40.30.10:FF:000015">
    <property type="entry name" value="Translation factor GUF1, mitochondrial"/>
    <property type="match status" value="1"/>
</dbReference>
<dbReference type="Gene3D" id="3.30.70.240">
    <property type="match status" value="1"/>
</dbReference>
<dbReference type="InterPro" id="IPR000640">
    <property type="entry name" value="EFG_V-like"/>
</dbReference>
<dbReference type="InterPro" id="IPR000795">
    <property type="entry name" value="T_Tr_GTP-bd_dom"/>
</dbReference>
<dbReference type="Proteomes" id="UP000178109">
    <property type="component" value="Unassembled WGS sequence"/>
</dbReference>
<dbReference type="Gene3D" id="3.40.50.300">
    <property type="entry name" value="P-loop containing nucleotide triphosphate hydrolases"/>
    <property type="match status" value="1"/>
</dbReference>
<dbReference type="NCBIfam" id="TIGR00231">
    <property type="entry name" value="small_GTP"/>
    <property type="match status" value="1"/>
</dbReference>